<reference evidence="2 3" key="1">
    <citation type="submission" date="2021-03" db="EMBL/GenBank/DDBJ databases">
        <title>Genomic Encyclopedia of Type Strains, Phase IV (KMG-IV): sequencing the most valuable type-strain genomes for metagenomic binning, comparative biology and taxonomic classification.</title>
        <authorList>
            <person name="Goeker M."/>
        </authorList>
    </citation>
    <scope>NUCLEOTIDE SEQUENCE [LARGE SCALE GENOMIC DNA]</scope>
    <source>
        <strain evidence="2 3">DSM 24004</strain>
    </source>
</reference>
<keyword evidence="1" id="KW-0175">Coiled coil</keyword>
<evidence type="ECO:0000313" key="2">
    <source>
        <dbReference type="EMBL" id="MBP1924858.1"/>
    </source>
</evidence>
<proteinExistence type="predicted"/>
<dbReference type="EMBL" id="JAGGKS010000002">
    <property type="protein sequence ID" value="MBP1924858.1"/>
    <property type="molecule type" value="Genomic_DNA"/>
</dbReference>
<comment type="caution">
    <text evidence="2">The sequence shown here is derived from an EMBL/GenBank/DDBJ whole genome shotgun (WGS) entry which is preliminary data.</text>
</comment>
<organism evidence="2 3">
    <name type="scientific">Sedimentibacter acidaminivorans</name>
    <dbReference type="NCBI Taxonomy" id="913099"/>
    <lineage>
        <taxon>Bacteria</taxon>
        <taxon>Bacillati</taxon>
        <taxon>Bacillota</taxon>
        <taxon>Tissierellia</taxon>
        <taxon>Sedimentibacter</taxon>
    </lineage>
</organism>
<sequence length="147" mass="17186">MDVLNLLEKIEDIVEDASKFPLSNKVMIDKEEVLEVINEIRLKLPDEINRASWVAKERQRILTEAQSEAEELIEKVKEQQKMYIEESEIAKQAKLYAKQIVEEAEQKANDMKLGAYSYSDDILSKLQDKIKDINNIIEDNRDMLKKM</sequence>
<feature type="coiled-coil region" evidence="1">
    <location>
        <begin position="55"/>
        <end position="86"/>
    </location>
</feature>
<evidence type="ECO:0000313" key="3">
    <source>
        <dbReference type="Proteomes" id="UP001519342"/>
    </source>
</evidence>
<evidence type="ECO:0000256" key="1">
    <source>
        <dbReference type="SAM" id="Coils"/>
    </source>
</evidence>
<dbReference type="RefSeq" id="WP_209510621.1">
    <property type="nucleotide sequence ID" value="NZ_JAGGKS010000002.1"/>
</dbReference>
<protein>
    <submittedName>
        <fullName evidence="2">Vacuolar-type H+-ATPase subunit H</fullName>
    </submittedName>
</protein>
<accession>A0ABS4GAZ4</accession>
<dbReference type="Proteomes" id="UP001519342">
    <property type="component" value="Unassembled WGS sequence"/>
</dbReference>
<gene>
    <name evidence="2" type="ORF">J2Z76_000715</name>
</gene>
<keyword evidence="3" id="KW-1185">Reference proteome</keyword>
<name>A0ABS4GAZ4_9FIRM</name>